<feature type="domain" description="Enoyl reductase (ER)" evidence="2">
    <location>
        <begin position="28"/>
        <end position="338"/>
    </location>
</feature>
<dbReference type="InterPro" id="IPR041694">
    <property type="entry name" value="ADH_N_2"/>
</dbReference>
<dbReference type="InterPro" id="IPR013149">
    <property type="entry name" value="ADH-like_C"/>
</dbReference>
<dbReference type="CDD" id="cd05288">
    <property type="entry name" value="PGDH"/>
    <property type="match status" value="1"/>
</dbReference>
<dbReference type="Gene3D" id="3.40.50.720">
    <property type="entry name" value="NAD(P)-binding Rossmann-like Domain"/>
    <property type="match status" value="1"/>
</dbReference>
<dbReference type="InterPro" id="IPR036291">
    <property type="entry name" value="NAD(P)-bd_dom_sf"/>
</dbReference>
<evidence type="ECO:0000259" key="2">
    <source>
        <dbReference type="SMART" id="SM00829"/>
    </source>
</evidence>
<dbReference type="SMART" id="SM00829">
    <property type="entry name" value="PKS_ER"/>
    <property type="match status" value="1"/>
</dbReference>
<sequence>MAPVTNARVLFGSVPKDFPIPGETTIYDASQTIDLDNAPLNGGFLVKTLVLSLDPYMRGKMRSPEKKSYTPPFFPGEPLYGYGVGVVLRSENPVVPVGKYVYGQFSNHQQYSIVEAKGEFEFLDKHPKLPWTVFVGAAGMPGKTAFHGWKEFSKAKKGEVAFITTGAGPVGSLVIQLAKRDGLKVIASAGSDDKVKFMKDIGADVAFNYKTTDTREVLEREGPIDVYWDNVGGEILEAALDNANINARFIECGMISGYNTGQQDIKNLFQLIAKSITLHGLLVFRLHHKYDEEFYRTIPAALASGEIKYTEEVHHGLDKIGDAILRIQKGENTAKVVVVVAEE</sequence>
<protein>
    <submittedName>
        <fullName evidence="3">NADP-dependent oxidoreductase RED1</fullName>
    </submittedName>
</protein>
<dbReference type="Pfam" id="PF16884">
    <property type="entry name" value="ADH_N_2"/>
    <property type="match status" value="1"/>
</dbReference>
<proteinExistence type="predicted"/>
<keyword evidence="4" id="KW-1185">Reference proteome</keyword>
<accession>A0AAV9ZHZ1</accession>
<dbReference type="SUPFAM" id="SSF50129">
    <property type="entry name" value="GroES-like"/>
    <property type="match status" value="1"/>
</dbReference>
<comment type="caution">
    <text evidence="3">The sequence shown here is derived from an EMBL/GenBank/DDBJ whole genome shotgun (WGS) entry which is preliminary data.</text>
</comment>
<dbReference type="AlphaFoldDB" id="A0AAV9ZHZ1"/>
<dbReference type="EMBL" id="JAWWNJ010000143">
    <property type="protein sequence ID" value="KAK6983983.1"/>
    <property type="molecule type" value="Genomic_DNA"/>
</dbReference>
<dbReference type="PANTHER" id="PTHR43205">
    <property type="entry name" value="PROSTAGLANDIN REDUCTASE"/>
    <property type="match status" value="1"/>
</dbReference>
<dbReference type="SUPFAM" id="SSF51735">
    <property type="entry name" value="NAD(P)-binding Rossmann-fold domains"/>
    <property type="match status" value="1"/>
</dbReference>
<evidence type="ECO:0000313" key="3">
    <source>
        <dbReference type="EMBL" id="KAK6983983.1"/>
    </source>
</evidence>
<evidence type="ECO:0000313" key="4">
    <source>
        <dbReference type="Proteomes" id="UP001362999"/>
    </source>
</evidence>
<name>A0AAV9ZHZ1_9AGAR</name>
<organism evidence="3 4">
    <name type="scientific">Favolaschia claudopus</name>
    <dbReference type="NCBI Taxonomy" id="2862362"/>
    <lineage>
        <taxon>Eukaryota</taxon>
        <taxon>Fungi</taxon>
        <taxon>Dikarya</taxon>
        <taxon>Basidiomycota</taxon>
        <taxon>Agaricomycotina</taxon>
        <taxon>Agaricomycetes</taxon>
        <taxon>Agaricomycetidae</taxon>
        <taxon>Agaricales</taxon>
        <taxon>Marasmiineae</taxon>
        <taxon>Mycenaceae</taxon>
        <taxon>Favolaschia</taxon>
    </lineage>
</organism>
<dbReference type="FunFam" id="3.40.50.720:FF:000121">
    <property type="entry name" value="Prostaglandin reductase 2"/>
    <property type="match status" value="1"/>
</dbReference>
<dbReference type="InterPro" id="IPR020843">
    <property type="entry name" value="ER"/>
</dbReference>
<gene>
    <name evidence="3" type="ORF">R3P38DRAFT_2576937</name>
</gene>
<dbReference type="Proteomes" id="UP001362999">
    <property type="component" value="Unassembled WGS sequence"/>
</dbReference>
<dbReference type="Pfam" id="PF00107">
    <property type="entry name" value="ADH_zinc_N"/>
    <property type="match status" value="1"/>
</dbReference>
<reference evidence="3 4" key="1">
    <citation type="journal article" date="2024" name="J Genomics">
        <title>Draft genome sequencing and assembly of Favolaschia claudopus CIRM-BRFM 2984 isolated from oak limbs.</title>
        <authorList>
            <person name="Navarro D."/>
            <person name="Drula E."/>
            <person name="Chaduli D."/>
            <person name="Cazenave R."/>
            <person name="Ahrendt S."/>
            <person name="Wang J."/>
            <person name="Lipzen A."/>
            <person name="Daum C."/>
            <person name="Barry K."/>
            <person name="Grigoriev I.V."/>
            <person name="Favel A."/>
            <person name="Rosso M.N."/>
            <person name="Martin F."/>
        </authorList>
    </citation>
    <scope>NUCLEOTIDE SEQUENCE [LARGE SCALE GENOMIC DNA]</scope>
    <source>
        <strain evidence="3 4">CIRM-BRFM 2984</strain>
    </source>
</reference>
<dbReference type="InterPro" id="IPR045010">
    <property type="entry name" value="MDR_fam"/>
</dbReference>
<dbReference type="Gene3D" id="3.90.180.10">
    <property type="entry name" value="Medium-chain alcohol dehydrogenases, catalytic domain"/>
    <property type="match status" value="1"/>
</dbReference>
<dbReference type="InterPro" id="IPR011032">
    <property type="entry name" value="GroES-like_sf"/>
</dbReference>
<keyword evidence="1" id="KW-0560">Oxidoreductase</keyword>
<dbReference type="PANTHER" id="PTHR43205:SF7">
    <property type="entry name" value="PROSTAGLANDIN REDUCTASE 1"/>
    <property type="match status" value="1"/>
</dbReference>
<dbReference type="GO" id="GO:0016628">
    <property type="term" value="F:oxidoreductase activity, acting on the CH-CH group of donors, NAD or NADP as acceptor"/>
    <property type="evidence" value="ECO:0007669"/>
    <property type="project" value="InterPro"/>
</dbReference>
<evidence type="ECO:0000256" key="1">
    <source>
        <dbReference type="ARBA" id="ARBA00023002"/>
    </source>
</evidence>